<accession>A0A420YFV9</accession>
<feature type="region of interest" description="Disordered" evidence="1">
    <location>
        <begin position="223"/>
        <end position="259"/>
    </location>
</feature>
<feature type="compositionally biased region" description="Basic and acidic residues" evidence="1">
    <location>
        <begin position="292"/>
        <end position="301"/>
    </location>
</feature>
<feature type="compositionally biased region" description="Polar residues" evidence="1">
    <location>
        <begin position="280"/>
        <end position="289"/>
    </location>
</feature>
<feature type="compositionally biased region" description="Polar residues" evidence="1">
    <location>
        <begin position="147"/>
        <end position="167"/>
    </location>
</feature>
<gene>
    <name evidence="2" type="ORF">DL546_006268</name>
</gene>
<feature type="region of interest" description="Disordered" evidence="1">
    <location>
        <begin position="70"/>
        <end position="99"/>
    </location>
</feature>
<feature type="region of interest" description="Disordered" evidence="1">
    <location>
        <begin position="622"/>
        <end position="658"/>
    </location>
</feature>
<feature type="region of interest" description="Disordered" evidence="1">
    <location>
        <begin position="273"/>
        <end position="348"/>
    </location>
</feature>
<organism evidence="2 3">
    <name type="scientific">Coniochaeta pulveracea</name>
    <dbReference type="NCBI Taxonomy" id="177199"/>
    <lineage>
        <taxon>Eukaryota</taxon>
        <taxon>Fungi</taxon>
        <taxon>Dikarya</taxon>
        <taxon>Ascomycota</taxon>
        <taxon>Pezizomycotina</taxon>
        <taxon>Sordariomycetes</taxon>
        <taxon>Sordariomycetidae</taxon>
        <taxon>Coniochaetales</taxon>
        <taxon>Coniochaetaceae</taxon>
        <taxon>Coniochaeta</taxon>
    </lineage>
</organism>
<feature type="compositionally biased region" description="Polar residues" evidence="1">
    <location>
        <begin position="704"/>
        <end position="724"/>
    </location>
</feature>
<feature type="compositionally biased region" description="Acidic residues" evidence="1">
    <location>
        <begin position="636"/>
        <end position="648"/>
    </location>
</feature>
<feature type="compositionally biased region" description="Basic and acidic residues" evidence="1">
    <location>
        <begin position="694"/>
        <end position="703"/>
    </location>
</feature>
<keyword evidence="3" id="KW-1185">Reference proteome</keyword>
<dbReference type="EMBL" id="QVQW01000012">
    <property type="protein sequence ID" value="RKU46779.1"/>
    <property type="molecule type" value="Genomic_DNA"/>
</dbReference>
<feature type="compositionally biased region" description="Acidic residues" evidence="1">
    <location>
        <begin position="725"/>
        <end position="736"/>
    </location>
</feature>
<comment type="caution">
    <text evidence="2">The sequence shown here is derived from an EMBL/GenBank/DDBJ whole genome shotgun (WGS) entry which is preliminary data.</text>
</comment>
<feature type="compositionally biased region" description="Polar residues" evidence="1">
    <location>
        <begin position="250"/>
        <end position="259"/>
    </location>
</feature>
<evidence type="ECO:0000256" key="1">
    <source>
        <dbReference type="SAM" id="MobiDB-lite"/>
    </source>
</evidence>
<reference evidence="2 3" key="1">
    <citation type="submission" date="2018-08" db="EMBL/GenBank/DDBJ databases">
        <title>Draft genome of the lignicolous fungus Coniochaeta pulveracea.</title>
        <authorList>
            <person name="Borstlap C.J."/>
            <person name="De Witt R.N."/>
            <person name="Botha A."/>
            <person name="Volschenk H."/>
        </authorList>
    </citation>
    <scope>NUCLEOTIDE SEQUENCE [LARGE SCALE GENOMIC DNA]</scope>
    <source>
        <strain evidence="2 3">CAB683</strain>
    </source>
</reference>
<feature type="compositionally biased region" description="Low complexity" evidence="1">
    <location>
        <begin position="553"/>
        <end position="582"/>
    </location>
</feature>
<feature type="compositionally biased region" description="Basic and acidic residues" evidence="1">
    <location>
        <begin position="798"/>
        <end position="810"/>
    </location>
</feature>
<protein>
    <submittedName>
        <fullName evidence="2">Uncharacterized protein</fullName>
    </submittedName>
</protein>
<feature type="compositionally biased region" description="Polar residues" evidence="1">
    <location>
        <begin position="228"/>
        <end position="238"/>
    </location>
</feature>
<feature type="compositionally biased region" description="Polar residues" evidence="1">
    <location>
        <begin position="372"/>
        <end position="390"/>
    </location>
</feature>
<feature type="compositionally biased region" description="Basic residues" evidence="1">
    <location>
        <begin position="780"/>
        <end position="792"/>
    </location>
</feature>
<dbReference type="OrthoDB" id="5325276at2759"/>
<sequence length="817" mass="87717">MGFLSFLSRKNLADKSQGDTLLITQAYHSTKASTAPVRGRYPVGGNGKTDLETLAKARGLNHAQSLSLLIPDDDAAPSPPVPLYRSDSGGRPSSAPNATFTAAAARRSKRTFAASLGVASRRQSLIPEARPTSSSTSLRQGSGEAQLRTQSISSYQQRLPSVSSSGSGHKDILDAQSELKPLDFKGRVKAAGARDYGEDVADRNIRESGCDLGSPVVHAIYRQESSEDTLGNQGSLPTITRPYRKDNKTQRPVSVQSGLRTVSLNSSVIRSNSLKRRASSRLSQSSGVRTATLEDHLDKRPRSSGLPTRRQSLNRKRRSELGRGSGVRPQTPPPVRHKGGSLPGSPLRLATHVPELLADSDVRSTPEPQPGSPTTRSGFPSTTSAATLRPTSEKGVAKESSSSRRSRDNLVKARLPAGQRVFPLLTASKATPNRGSSAVLSTKAFVTELSPPPTRDSMDRSSVSSTAYHTANSSLSYPASHRSNLSITGPLGHLTVSTAEPPHDSEPAPSPSVRITSNPMDEFGSLPDIQTRHLTSSLRKLQLDDLTRPQTPRSSSLRKLSISSTTPASSDTSTSSHHSNPSQRPVSRHTAQTSVDLDPLSAFTKQPNVSQDSFILPKQSLATTSTVPPTPAVTFDMDDYISSDDDSLEPQRSRGQDETELLFSSSGYGDGFQLPGLFDTIAVTPPPLQPPGADHSRGEKGDRTSSYFSTTTGPRNRYTLTTAADSEDEEDDWTPEEMDHAVELGLSPPSPGPGMTRLPTFGEVPLQEERTSTTSARTAIRLRKEAKTRKRASGFGLKKREWPEKSKGEADAGCEDD</sequence>
<feature type="region of interest" description="Disordered" evidence="1">
    <location>
        <begin position="360"/>
        <end position="414"/>
    </location>
</feature>
<feature type="region of interest" description="Disordered" evidence="1">
    <location>
        <begin position="676"/>
        <end position="817"/>
    </location>
</feature>
<evidence type="ECO:0000313" key="2">
    <source>
        <dbReference type="EMBL" id="RKU46779.1"/>
    </source>
</evidence>
<dbReference type="Proteomes" id="UP000275385">
    <property type="component" value="Unassembled WGS sequence"/>
</dbReference>
<feature type="compositionally biased region" description="Basic and acidic residues" evidence="1">
    <location>
        <begin position="391"/>
        <end position="411"/>
    </location>
</feature>
<feature type="region of interest" description="Disordered" evidence="1">
    <location>
        <begin position="486"/>
        <end position="527"/>
    </location>
</feature>
<feature type="compositionally biased region" description="Polar residues" evidence="1">
    <location>
        <begin position="131"/>
        <end position="140"/>
    </location>
</feature>
<name>A0A420YFV9_9PEZI</name>
<feature type="region of interest" description="Disordered" evidence="1">
    <location>
        <begin position="540"/>
        <end position="592"/>
    </location>
</feature>
<evidence type="ECO:0000313" key="3">
    <source>
        <dbReference type="Proteomes" id="UP000275385"/>
    </source>
</evidence>
<feature type="region of interest" description="Disordered" evidence="1">
    <location>
        <begin position="121"/>
        <end position="171"/>
    </location>
</feature>
<feature type="compositionally biased region" description="Polar residues" evidence="1">
    <location>
        <begin position="583"/>
        <end position="592"/>
    </location>
</feature>
<dbReference type="AlphaFoldDB" id="A0A420YFV9"/>
<proteinExistence type="predicted"/>